<accession>A0ABS6HRK0</accession>
<dbReference type="RefSeq" id="WP_214395011.1">
    <property type="nucleotide sequence ID" value="NZ_JAHBOL010000014.1"/>
</dbReference>
<evidence type="ECO:0000313" key="1">
    <source>
        <dbReference type="EMBL" id="MBU8824165.1"/>
    </source>
</evidence>
<keyword evidence="2" id="KW-1185">Reference proteome</keyword>
<protein>
    <submittedName>
        <fullName evidence="1">Uncharacterized protein</fullName>
    </submittedName>
</protein>
<proteinExistence type="predicted"/>
<dbReference type="Proteomes" id="UP000696413">
    <property type="component" value="Unassembled WGS sequence"/>
</dbReference>
<name>A0ABS6HRK0_MYCGD</name>
<dbReference type="EMBL" id="JAHBOM010000010">
    <property type="protein sequence ID" value="MBU8824165.1"/>
    <property type="molecule type" value="Genomic_DNA"/>
</dbReference>
<comment type="caution">
    <text evidence="1">The sequence shown here is derived from an EMBL/GenBank/DDBJ whole genome shotgun (WGS) entry which is preliminary data.</text>
</comment>
<sequence length="70" mass="7642">MTMDTRVTRAISLLLTGEPRLVDEACDLMEELCDELPAPRLRPVWCPADARQAAQDAAAYPAERGTGGVR</sequence>
<reference evidence="1 2" key="1">
    <citation type="submission" date="2021-05" db="EMBL/GenBank/DDBJ databases">
        <title>Draft Genome Sequences of Clinical Respiratory Isolates of Mycobacterium goodii Recovered in Ireland.</title>
        <authorList>
            <person name="Flanagan P.R."/>
            <person name="Mok S."/>
            <person name="Roycroft E."/>
            <person name="Rogers T.R."/>
            <person name="Fitzgibbon M."/>
        </authorList>
    </citation>
    <scope>NUCLEOTIDE SEQUENCE [LARGE SCALE GENOMIC DNA]</scope>
    <source>
        <strain evidence="1 2">14IE55</strain>
    </source>
</reference>
<gene>
    <name evidence="1" type="ORF">KL859_14970</name>
</gene>
<evidence type="ECO:0000313" key="2">
    <source>
        <dbReference type="Proteomes" id="UP000696413"/>
    </source>
</evidence>
<organism evidence="1 2">
    <name type="scientific">Mycolicibacterium goodii</name>
    <name type="common">Mycobacterium goodii</name>
    <dbReference type="NCBI Taxonomy" id="134601"/>
    <lineage>
        <taxon>Bacteria</taxon>
        <taxon>Bacillati</taxon>
        <taxon>Actinomycetota</taxon>
        <taxon>Actinomycetes</taxon>
        <taxon>Mycobacteriales</taxon>
        <taxon>Mycobacteriaceae</taxon>
        <taxon>Mycolicibacterium</taxon>
    </lineage>
</organism>